<dbReference type="InterPro" id="IPR008927">
    <property type="entry name" value="6-PGluconate_DH-like_C_sf"/>
</dbReference>
<dbReference type="SUPFAM" id="SSF51735">
    <property type="entry name" value="NAD(P)-binding Rossmann-fold domains"/>
    <property type="match status" value="1"/>
</dbReference>
<sequence length="305" mass="33203">MAFTLPTAIESRPVAVIGAGTLGRRIALMFCDRGGEVRICDPSKPALEDARAYVDANIAKVAAKVGGTPGRVDITDSQKDAVADAWLVIEAVPEHLDLKRDIFGKLDALAEPDAILASNSSSYASSEFIDNVKHPERVLNMHFYMPPLQNALDMMSDGHTDPAIFTFLEKVLPQYGLHPFLARKESTGFIFNRIWAAIKREALEVVAEGVSTPQDVDAMWRINMGTPAGPFLMMDHVGLDVVLDIESHYAAENPNLPKGPRELLKKYVDAGHLGVKTGQGFYMYGKDGEPVGPGDTTVALEKAER</sequence>
<keyword evidence="7" id="KW-1185">Reference proteome</keyword>
<dbReference type="InterPro" id="IPR022694">
    <property type="entry name" value="3-OHacyl-CoA_DH"/>
</dbReference>
<dbReference type="PANTHER" id="PTHR48075">
    <property type="entry name" value="3-HYDROXYACYL-COA DEHYDROGENASE FAMILY PROTEIN"/>
    <property type="match status" value="1"/>
</dbReference>
<dbReference type="EMBL" id="JBHSZO010000019">
    <property type="protein sequence ID" value="MFC7219195.1"/>
    <property type="molecule type" value="Genomic_DNA"/>
</dbReference>
<dbReference type="InterPro" id="IPR013328">
    <property type="entry name" value="6PGD_dom2"/>
</dbReference>
<organism evidence="6 7">
    <name type="scientific">Streptomyces polyrhachis</name>
    <dbReference type="NCBI Taxonomy" id="1282885"/>
    <lineage>
        <taxon>Bacteria</taxon>
        <taxon>Bacillati</taxon>
        <taxon>Actinomycetota</taxon>
        <taxon>Actinomycetes</taxon>
        <taxon>Kitasatosporales</taxon>
        <taxon>Streptomycetaceae</taxon>
        <taxon>Streptomyces</taxon>
    </lineage>
</organism>
<dbReference type="Gene3D" id="1.10.1040.10">
    <property type="entry name" value="N-(1-d-carboxylethyl)-l-norvaline Dehydrogenase, domain 2"/>
    <property type="match status" value="1"/>
</dbReference>
<keyword evidence="3 6" id="KW-0560">Oxidoreductase</keyword>
<accession>A0ABW2GIF7</accession>
<dbReference type="Proteomes" id="UP001596413">
    <property type="component" value="Unassembled WGS sequence"/>
</dbReference>
<dbReference type="InterPro" id="IPR006176">
    <property type="entry name" value="3-OHacyl-CoA_DH_NAD-bd"/>
</dbReference>
<evidence type="ECO:0000256" key="1">
    <source>
        <dbReference type="ARBA" id="ARBA00005086"/>
    </source>
</evidence>
<dbReference type="EC" id="1.1.1.35" evidence="6"/>
<dbReference type="SUPFAM" id="SSF48179">
    <property type="entry name" value="6-phosphogluconate dehydrogenase C-terminal domain-like"/>
    <property type="match status" value="1"/>
</dbReference>
<dbReference type="RefSeq" id="WP_386414762.1">
    <property type="nucleotide sequence ID" value="NZ_JBHSZO010000019.1"/>
</dbReference>
<name>A0ABW2GIF7_9ACTN</name>
<comment type="pathway">
    <text evidence="1">Lipid metabolism; butanoate metabolism.</text>
</comment>
<dbReference type="PIRSF" id="PIRSF000105">
    <property type="entry name" value="HCDH"/>
    <property type="match status" value="1"/>
</dbReference>
<dbReference type="Pfam" id="PF00725">
    <property type="entry name" value="3HCDH"/>
    <property type="match status" value="1"/>
</dbReference>
<evidence type="ECO:0000313" key="7">
    <source>
        <dbReference type="Proteomes" id="UP001596413"/>
    </source>
</evidence>
<evidence type="ECO:0000256" key="3">
    <source>
        <dbReference type="ARBA" id="ARBA00023002"/>
    </source>
</evidence>
<reference evidence="7" key="1">
    <citation type="journal article" date="2019" name="Int. J. Syst. Evol. Microbiol.">
        <title>The Global Catalogue of Microorganisms (GCM) 10K type strain sequencing project: providing services to taxonomists for standard genome sequencing and annotation.</title>
        <authorList>
            <consortium name="The Broad Institute Genomics Platform"/>
            <consortium name="The Broad Institute Genome Sequencing Center for Infectious Disease"/>
            <person name="Wu L."/>
            <person name="Ma J."/>
        </authorList>
    </citation>
    <scope>NUCLEOTIDE SEQUENCE [LARGE SCALE GENOMIC DNA]</scope>
    <source>
        <strain evidence="7">CGMCC 1.13681</strain>
    </source>
</reference>
<dbReference type="GO" id="GO:0003857">
    <property type="term" value="F:(3S)-3-hydroxyacyl-CoA dehydrogenase (NAD+) activity"/>
    <property type="evidence" value="ECO:0007669"/>
    <property type="project" value="UniProtKB-EC"/>
</dbReference>
<feature type="domain" description="3-hydroxyacyl-CoA dehydrogenase C-terminal" evidence="4">
    <location>
        <begin position="188"/>
        <end position="284"/>
    </location>
</feature>
<dbReference type="Gene3D" id="3.40.50.720">
    <property type="entry name" value="NAD(P)-binding Rossmann-like Domain"/>
    <property type="match status" value="1"/>
</dbReference>
<dbReference type="Pfam" id="PF02737">
    <property type="entry name" value="3HCDH_N"/>
    <property type="match status" value="1"/>
</dbReference>
<evidence type="ECO:0000259" key="5">
    <source>
        <dbReference type="Pfam" id="PF02737"/>
    </source>
</evidence>
<comment type="similarity">
    <text evidence="2">Belongs to the 3-hydroxyacyl-CoA dehydrogenase family.</text>
</comment>
<dbReference type="PANTHER" id="PTHR48075:SF3">
    <property type="entry name" value="3-HYDROXYACYL-COA DEHYDROGENASE"/>
    <property type="match status" value="1"/>
</dbReference>
<protein>
    <submittedName>
        <fullName evidence="6">3-hydroxyacyl-CoA dehydrogenase family protein</fullName>
        <ecNumber evidence="6">1.1.1.35</ecNumber>
    </submittedName>
</protein>
<evidence type="ECO:0000313" key="6">
    <source>
        <dbReference type="EMBL" id="MFC7219195.1"/>
    </source>
</evidence>
<evidence type="ECO:0000256" key="2">
    <source>
        <dbReference type="ARBA" id="ARBA00009463"/>
    </source>
</evidence>
<gene>
    <name evidence="6" type="ORF">ACFQLX_13610</name>
</gene>
<dbReference type="InterPro" id="IPR036291">
    <property type="entry name" value="NAD(P)-bd_dom_sf"/>
</dbReference>
<feature type="domain" description="3-hydroxyacyl-CoA dehydrogenase NAD binding" evidence="5">
    <location>
        <begin position="14"/>
        <end position="182"/>
    </location>
</feature>
<comment type="caution">
    <text evidence="6">The sequence shown here is derived from an EMBL/GenBank/DDBJ whole genome shotgun (WGS) entry which is preliminary data.</text>
</comment>
<dbReference type="InterPro" id="IPR006108">
    <property type="entry name" value="3HC_DH_C"/>
</dbReference>
<evidence type="ECO:0000259" key="4">
    <source>
        <dbReference type="Pfam" id="PF00725"/>
    </source>
</evidence>
<proteinExistence type="inferred from homology"/>